<dbReference type="EMBL" id="JBANAX010000695">
    <property type="protein sequence ID" value="KAL1197109.1"/>
    <property type="molecule type" value="Genomic_DNA"/>
</dbReference>
<dbReference type="Proteomes" id="UP001558713">
    <property type="component" value="Unassembled WGS sequence"/>
</dbReference>
<sequence length="275" mass="30578">METKIIKKSSSSIKLLCKIKLFDAKNISEKYKPKCGDLIALTKERPRRIDDLNPLLLGYVFSVTGDLKISVHLYRSISPDEKYSFRFGVVLMNLITNTRIWNALHNESANSTLIQSVLQENTLATKQCLCCVSVVGRYDSYRVLDIRGSTNLNSSQEAAILSCLETRSCIHKNGVKLIWGPPGTGKTKTVVTLLFDLIKQRCKTVLCTPTNIAVVEVASRLVSLLKETSSLENTNTAIVEVASMNFSLFWQTYLSECTTHGLGNIVLPGKNGNRQ</sequence>
<dbReference type="PANTHER" id="PTHR10887">
    <property type="entry name" value="DNA2/NAM7 HELICASE FAMILY"/>
    <property type="match status" value="1"/>
</dbReference>
<proteinExistence type="predicted"/>
<dbReference type="AlphaFoldDB" id="A0ABD1A2B8"/>
<evidence type="ECO:0000313" key="2">
    <source>
        <dbReference type="EMBL" id="KAL1197109.1"/>
    </source>
</evidence>
<keyword evidence="3" id="KW-1185">Reference proteome</keyword>
<dbReference type="Gene3D" id="3.40.50.300">
    <property type="entry name" value="P-loop containing nucleotide triphosphate hydrolases"/>
    <property type="match status" value="1"/>
</dbReference>
<gene>
    <name evidence="2" type="ORF">V5N11_001990</name>
</gene>
<evidence type="ECO:0000259" key="1">
    <source>
        <dbReference type="Pfam" id="PF13086"/>
    </source>
</evidence>
<organism evidence="2 3">
    <name type="scientific">Cardamine amara subsp. amara</name>
    <dbReference type="NCBI Taxonomy" id="228776"/>
    <lineage>
        <taxon>Eukaryota</taxon>
        <taxon>Viridiplantae</taxon>
        <taxon>Streptophyta</taxon>
        <taxon>Embryophyta</taxon>
        <taxon>Tracheophyta</taxon>
        <taxon>Spermatophyta</taxon>
        <taxon>Magnoliopsida</taxon>
        <taxon>eudicotyledons</taxon>
        <taxon>Gunneridae</taxon>
        <taxon>Pentapetalae</taxon>
        <taxon>rosids</taxon>
        <taxon>malvids</taxon>
        <taxon>Brassicales</taxon>
        <taxon>Brassicaceae</taxon>
        <taxon>Cardamineae</taxon>
        <taxon>Cardamine</taxon>
    </lineage>
</organism>
<dbReference type="InterPro" id="IPR041677">
    <property type="entry name" value="DNA2/NAM7_AAA_11"/>
</dbReference>
<name>A0ABD1A2B8_CARAN</name>
<comment type="caution">
    <text evidence="2">The sequence shown here is derived from an EMBL/GenBank/DDBJ whole genome shotgun (WGS) entry which is preliminary data.</text>
</comment>
<protein>
    <submittedName>
        <fullName evidence="2">Regulator of nonsense transcripts 1</fullName>
    </submittedName>
</protein>
<dbReference type="InterPro" id="IPR027417">
    <property type="entry name" value="P-loop_NTPase"/>
</dbReference>
<reference evidence="2 3" key="1">
    <citation type="submission" date="2024-04" db="EMBL/GenBank/DDBJ databases">
        <title>Genome assembly C_amara_ONT_v2.</title>
        <authorList>
            <person name="Yant L."/>
            <person name="Moore C."/>
            <person name="Slenker M."/>
        </authorList>
    </citation>
    <scope>NUCLEOTIDE SEQUENCE [LARGE SCALE GENOMIC DNA]</scope>
    <source>
        <tissue evidence="2">Leaf</tissue>
    </source>
</reference>
<dbReference type="PANTHER" id="PTHR10887:SF468">
    <property type="entry name" value="P-LOOP CONTAINING NUCLEOSIDE TRIPHOSPHATE HYDROLASES SUPERFAMILY PROTEIN"/>
    <property type="match status" value="1"/>
</dbReference>
<evidence type="ECO:0000313" key="3">
    <source>
        <dbReference type="Proteomes" id="UP001558713"/>
    </source>
</evidence>
<accession>A0ABD1A2B8</accession>
<dbReference type="Pfam" id="PF13086">
    <property type="entry name" value="AAA_11"/>
    <property type="match status" value="1"/>
</dbReference>
<dbReference type="SUPFAM" id="SSF52540">
    <property type="entry name" value="P-loop containing nucleoside triphosphate hydrolases"/>
    <property type="match status" value="1"/>
</dbReference>
<feature type="domain" description="DNA2/NAM7 helicase helicase" evidence="1">
    <location>
        <begin position="151"/>
        <end position="239"/>
    </location>
</feature>
<dbReference type="InterPro" id="IPR045055">
    <property type="entry name" value="DNA2/NAM7-like"/>
</dbReference>